<dbReference type="Gene3D" id="1.10.238.10">
    <property type="entry name" value="EF-hand"/>
    <property type="match status" value="1"/>
</dbReference>
<organism evidence="1 2">
    <name type="scientific">Hucho hucho</name>
    <name type="common">huchen</name>
    <dbReference type="NCBI Taxonomy" id="62062"/>
    <lineage>
        <taxon>Eukaryota</taxon>
        <taxon>Metazoa</taxon>
        <taxon>Chordata</taxon>
        <taxon>Craniata</taxon>
        <taxon>Vertebrata</taxon>
        <taxon>Euteleostomi</taxon>
        <taxon>Actinopterygii</taxon>
        <taxon>Neopterygii</taxon>
        <taxon>Teleostei</taxon>
        <taxon>Protacanthopterygii</taxon>
        <taxon>Salmoniformes</taxon>
        <taxon>Salmonidae</taxon>
        <taxon>Salmoninae</taxon>
        <taxon>Hucho</taxon>
    </lineage>
</organism>
<dbReference type="InterPro" id="IPR011992">
    <property type="entry name" value="EF-hand-dom_pair"/>
</dbReference>
<evidence type="ECO:0000313" key="1">
    <source>
        <dbReference type="Ensembl" id="ENSHHUP00000051132.1"/>
    </source>
</evidence>
<dbReference type="STRING" id="62062.ENSHHUP00000051132"/>
<dbReference type="Proteomes" id="UP000314982">
    <property type="component" value="Unassembled WGS sequence"/>
</dbReference>
<reference evidence="2" key="1">
    <citation type="submission" date="2018-06" db="EMBL/GenBank/DDBJ databases">
        <title>Genome assembly of Danube salmon.</title>
        <authorList>
            <person name="Macqueen D.J."/>
            <person name="Gundappa M.K."/>
        </authorList>
    </citation>
    <scope>NUCLEOTIDE SEQUENCE [LARGE SCALE GENOMIC DNA]</scope>
</reference>
<sequence length="110" mass="12810">MEMRQVSTRIPLAEVPFVMRALGFFPTEQELEDMQNEVKFSRYAESGRYVTDVDLEEFIKLYVNHRPAFGISRQELLHTFQVLADSYVMGEPVVNKNELLELLQDRGVLV</sequence>
<reference evidence="1" key="3">
    <citation type="submission" date="2025-09" db="UniProtKB">
        <authorList>
            <consortium name="Ensembl"/>
        </authorList>
    </citation>
    <scope>IDENTIFICATION</scope>
</reference>
<dbReference type="AlphaFoldDB" id="A0A4W5NJN0"/>
<accession>A0A4W5NJN0</accession>
<dbReference type="SUPFAM" id="SSF47473">
    <property type="entry name" value="EF-hand"/>
    <property type="match status" value="1"/>
</dbReference>
<protein>
    <submittedName>
        <fullName evidence="1">Uncharacterized protein</fullName>
    </submittedName>
</protein>
<reference evidence="1" key="2">
    <citation type="submission" date="2025-08" db="UniProtKB">
        <authorList>
            <consortium name="Ensembl"/>
        </authorList>
    </citation>
    <scope>IDENTIFICATION</scope>
</reference>
<evidence type="ECO:0000313" key="2">
    <source>
        <dbReference type="Proteomes" id="UP000314982"/>
    </source>
</evidence>
<dbReference type="GeneTree" id="ENSGT00390000013370"/>
<keyword evidence="2" id="KW-1185">Reference proteome</keyword>
<proteinExistence type="predicted"/>
<name>A0A4W5NJN0_9TELE</name>
<dbReference type="Ensembl" id="ENSHHUT00000052942.1">
    <property type="protein sequence ID" value="ENSHHUP00000051132.1"/>
    <property type="gene ID" value="ENSHHUG00000030799.1"/>
</dbReference>